<keyword evidence="5 10" id="KW-0694">RNA-binding</keyword>
<sequence>MATSTESKDLSFKVLSLLSKERGVYGLRNGDHERYRNHCSNKLHRLRQVTGLTSGKGKVYKKPAAITDVTVKDVRHLQLLLFSAERALAHSHELKSLRTKTDAPVSTRKEQISWLRSALKSSTSLHSIVSKLAEEGNVNQRTLAEITIYHLSVRAELSFERSQWAEALTDLSARRKLLSTLADAARDSFDQALALEFMDAYDPLIRFGAYKLGRAESHDIEGVVSDVDDEMLEEAVPGFAKLVEGLRGETGVEEMEKGRKELEDVQFAGDKVEMRSAEIVGVMLRVQEVLGKMGKSKGMRGWDRVLGVLGEAEAVARRLLEDHQASSSSTSLRSNATSQSLSVAHQYILHLLLSHRIRRDLLLVDTLSTSSIALPADVSQFKIPGGKVRVEEAVKALAAIIKLYDTVLQSIGQVRSLAIVEEKDGVRVGVEGLEAYFHATRLFHLARLHCVHPAPSYASAVQLLSRASDLLRQARTQLETPDVPIEETITSIPSSSLDDLESRISTLDHTAKRSLFGERVTKPVFFDTAFNYIDLPMDDLLVRAGKAEAAPVTTAKAAVDASVKLAGKTVEKVAKEGPKAAAEAVQRSARTTRESTPAVGDNEEGGTGQKGWLGGWFGRK</sequence>
<evidence type="ECO:0000256" key="6">
    <source>
        <dbReference type="ARBA" id="ARBA00023135"/>
    </source>
</evidence>
<feature type="region of interest" description="Disordered" evidence="11">
    <location>
        <begin position="576"/>
        <end position="620"/>
    </location>
</feature>
<organism evidence="12 13">
    <name type="scientific">Saitozyma podzolica</name>
    <dbReference type="NCBI Taxonomy" id="1890683"/>
    <lineage>
        <taxon>Eukaryota</taxon>
        <taxon>Fungi</taxon>
        <taxon>Dikarya</taxon>
        <taxon>Basidiomycota</taxon>
        <taxon>Agaricomycotina</taxon>
        <taxon>Tremellomycetes</taxon>
        <taxon>Tremellales</taxon>
        <taxon>Trimorphomycetaceae</taxon>
        <taxon>Saitozyma</taxon>
    </lineage>
</organism>
<dbReference type="EMBL" id="RSCD01000013">
    <property type="protein sequence ID" value="RSH89446.1"/>
    <property type="molecule type" value="Genomic_DNA"/>
</dbReference>
<dbReference type="PANTHER" id="PTHR12860">
    <property type="entry name" value="SIGNAL RECOGNITION PARTICLE 68 KDA PROTEIN"/>
    <property type="match status" value="1"/>
</dbReference>
<keyword evidence="7" id="KW-0539">Nucleus</keyword>
<reference evidence="12 13" key="1">
    <citation type="submission" date="2018-11" db="EMBL/GenBank/DDBJ databases">
        <title>Genome sequence of Saitozyma podzolica DSM 27192.</title>
        <authorList>
            <person name="Aliyu H."/>
            <person name="Gorte O."/>
            <person name="Ochsenreither K."/>
        </authorList>
    </citation>
    <scope>NUCLEOTIDE SEQUENCE [LARGE SCALE GENOMIC DNA]</scope>
    <source>
        <strain evidence="12 13">DSM 27192</strain>
    </source>
</reference>
<dbReference type="Proteomes" id="UP000279259">
    <property type="component" value="Unassembled WGS sequence"/>
</dbReference>
<dbReference type="STRING" id="1890683.A0A427YEE4"/>
<evidence type="ECO:0000256" key="4">
    <source>
        <dbReference type="ARBA" id="ARBA00022490"/>
    </source>
</evidence>
<feature type="compositionally biased region" description="Gly residues" evidence="11">
    <location>
        <begin position="605"/>
        <end position="620"/>
    </location>
</feature>
<name>A0A427YEE4_9TREE</name>
<evidence type="ECO:0000256" key="1">
    <source>
        <dbReference type="ARBA" id="ARBA00004496"/>
    </source>
</evidence>
<evidence type="ECO:0000256" key="9">
    <source>
        <dbReference type="ARBA" id="ARBA00029498"/>
    </source>
</evidence>
<evidence type="ECO:0000313" key="13">
    <source>
        <dbReference type="Proteomes" id="UP000279259"/>
    </source>
</evidence>
<evidence type="ECO:0000256" key="10">
    <source>
        <dbReference type="PIRNR" id="PIRNR038995"/>
    </source>
</evidence>
<dbReference type="AlphaFoldDB" id="A0A427YEE4"/>
<dbReference type="Pfam" id="PF16969">
    <property type="entry name" value="SRP68"/>
    <property type="match status" value="1"/>
</dbReference>
<evidence type="ECO:0000256" key="11">
    <source>
        <dbReference type="SAM" id="MobiDB-lite"/>
    </source>
</evidence>
<keyword evidence="8 10" id="KW-0687">Ribonucleoprotein</keyword>
<dbReference type="GO" id="GO:0005047">
    <property type="term" value="F:signal recognition particle binding"/>
    <property type="evidence" value="ECO:0007669"/>
    <property type="project" value="InterPro"/>
</dbReference>
<keyword evidence="6 10" id="KW-0733">Signal recognition particle</keyword>
<comment type="function">
    <text evidence="10">Component of the signal recognition particle (SRP) complex, a ribonucleoprotein complex that mediates the cotranslational targeting of secretory and membrane proteins to the endoplasmic reticulum (ER). The SRP complex interacts with the signal sequence in nascent secretory and membrane proteins and directs them to the membrane of the ER.</text>
</comment>
<dbReference type="PIRSF" id="PIRSF038995">
    <property type="entry name" value="SRP68"/>
    <property type="match status" value="1"/>
</dbReference>
<dbReference type="GO" id="GO:0005730">
    <property type="term" value="C:nucleolus"/>
    <property type="evidence" value="ECO:0007669"/>
    <property type="project" value="UniProtKB-SubCell"/>
</dbReference>
<evidence type="ECO:0000256" key="5">
    <source>
        <dbReference type="ARBA" id="ARBA00022884"/>
    </source>
</evidence>
<dbReference type="PANTHER" id="PTHR12860:SF0">
    <property type="entry name" value="SIGNAL RECOGNITION PARTICLE SUBUNIT SRP68"/>
    <property type="match status" value="1"/>
</dbReference>
<evidence type="ECO:0000256" key="2">
    <source>
        <dbReference type="ARBA" id="ARBA00004604"/>
    </source>
</evidence>
<dbReference type="CDD" id="cd15481">
    <property type="entry name" value="SRP68-RBD"/>
    <property type="match status" value="1"/>
</dbReference>
<gene>
    <name evidence="12" type="ORF">EHS25_001995</name>
</gene>
<dbReference type="Gene3D" id="1.10.3450.40">
    <property type="entry name" value="Signal recognition particle, SRP68 subunit, RNA-binding domain"/>
    <property type="match status" value="1"/>
</dbReference>
<keyword evidence="4 10" id="KW-0963">Cytoplasm</keyword>
<protein>
    <recommendedName>
        <fullName evidence="9 10">Signal recognition particle subunit SRP68</fullName>
        <shortName evidence="10">SRP68</shortName>
    </recommendedName>
</protein>
<proteinExistence type="inferred from homology"/>
<dbReference type="InterPro" id="IPR038253">
    <property type="entry name" value="SRP68_N_sf"/>
</dbReference>
<dbReference type="InterPro" id="IPR026258">
    <property type="entry name" value="SRP68"/>
</dbReference>
<evidence type="ECO:0000256" key="8">
    <source>
        <dbReference type="ARBA" id="ARBA00023274"/>
    </source>
</evidence>
<dbReference type="GO" id="GO:0005786">
    <property type="term" value="C:signal recognition particle, endoplasmic reticulum targeting"/>
    <property type="evidence" value="ECO:0007669"/>
    <property type="project" value="UniProtKB-KW"/>
</dbReference>
<evidence type="ECO:0000313" key="12">
    <source>
        <dbReference type="EMBL" id="RSH89446.1"/>
    </source>
</evidence>
<evidence type="ECO:0000256" key="7">
    <source>
        <dbReference type="ARBA" id="ARBA00023242"/>
    </source>
</evidence>
<dbReference type="OrthoDB" id="10255118at2759"/>
<accession>A0A427YEE4</accession>
<dbReference type="GO" id="GO:0030942">
    <property type="term" value="F:endoplasmic reticulum signal peptide binding"/>
    <property type="evidence" value="ECO:0007669"/>
    <property type="project" value="InterPro"/>
</dbReference>
<keyword evidence="13" id="KW-1185">Reference proteome</keyword>
<comment type="similarity">
    <text evidence="3 10">Belongs to the SRP68 family.</text>
</comment>
<dbReference type="GO" id="GO:0008312">
    <property type="term" value="F:7S RNA binding"/>
    <property type="evidence" value="ECO:0007669"/>
    <property type="project" value="InterPro"/>
</dbReference>
<evidence type="ECO:0000256" key="3">
    <source>
        <dbReference type="ARBA" id="ARBA00009352"/>
    </source>
</evidence>
<dbReference type="InterPro" id="IPR034652">
    <property type="entry name" value="SRP68-RBD"/>
</dbReference>
<comment type="subcellular location">
    <subcellularLocation>
        <location evidence="1 10">Cytoplasm</location>
    </subcellularLocation>
    <subcellularLocation>
        <location evidence="2">Nucleus</location>
        <location evidence="2">Nucleolus</location>
    </subcellularLocation>
</comment>
<comment type="caution">
    <text evidence="12">The sequence shown here is derived from an EMBL/GenBank/DDBJ whole genome shotgun (WGS) entry which is preliminary data.</text>
</comment>
<dbReference type="GO" id="GO:0006614">
    <property type="term" value="P:SRP-dependent cotranslational protein targeting to membrane"/>
    <property type="evidence" value="ECO:0007669"/>
    <property type="project" value="InterPro"/>
</dbReference>